<dbReference type="AlphaFoldDB" id="A0A0C2VVE8"/>
<dbReference type="PATRIC" id="fig|220754.4.peg.2132"/>
<dbReference type="EMBL" id="JXRR01000014">
    <property type="protein sequence ID" value="KIL47948.1"/>
    <property type="molecule type" value="Genomic_DNA"/>
</dbReference>
<keyword evidence="1" id="KW-1133">Transmembrane helix</keyword>
<gene>
    <name evidence="2" type="ORF">KR50_21150</name>
</gene>
<accession>A0A0C2VVE8</accession>
<feature type="transmembrane region" description="Helical" evidence="1">
    <location>
        <begin position="6"/>
        <end position="30"/>
    </location>
</feature>
<keyword evidence="3" id="KW-1185">Reference proteome</keyword>
<evidence type="ECO:0000256" key="1">
    <source>
        <dbReference type="SAM" id="Phobius"/>
    </source>
</evidence>
<organism evidence="2 3">
    <name type="scientific">Jeotgalibacillus campisalis</name>
    <dbReference type="NCBI Taxonomy" id="220754"/>
    <lineage>
        <taxon>Bacteria</taxon>
        <taxon>Bacillati</taxon>
        <taxon>Bacillota</taxon>
        <taxon>Bacilli</taxon>
        <taxon>Bacillales</taxon>
        <taxon>Caryophanaceae</taxon>
        <taxon>Jeotgalibacillus</taxon>
    </lineage>
</organism>
<proteinExistence type="predicted"/>
<name>A0A0C2VVE8_9BACL</name>
<protein>
    <recommendedName>
        <fullName evidence="4">DUF4083 domain-containing protein</fullName>
    </recommendedName>
</protein>
<evidence type="ECO:0008006" key="4">
    <source>
        <dbReference type="Google" id="ProtNLM"/>
    </source>
</evidence>
<evidence type="ECO:0000313" key="2">
    <source>
        <dbReference type="EMBL" id="KIL47948.1"/>
    </source>
</evidence>
<evidence type="ECO:0000313" key="3">
    <source>
        <dbReference type="Proteomes" id="UP000031972"/>
    </source>
</evidence>
<sequence>MGAVDIITILIPIYYIVIAILILGAAYFFVKIAKRYLANGKLQEERIKIETNEITEIKRRLDNIESLIKNAE</sequence>
<comment type="caution">
    <text evidence="2">The sequence shown here is derived from an EMBL/GenBank/DDBJ whole genome shotgun (WGS) entry which is preliminary data.</text>
</comment>
<dbReference type="Proteomes" id="UP000031972">
    <property type="component" value="Unassembled WGS sequence"/>
</dbReference>
<keyword evidence="1" id="KW-0812">Transmembrane</keyword>
<dbReference type="RefSeq" id="WP_041057870.1">
    <property type="nucleotide sequence ID" value="NZ_JXRR01000014.1"/>
</dbReference>
<keyword evidence="1" id="KW-0472">Membrane</keyword>
<reference evidence="2 3" key="1">
    <citation type="submission" date="2015-01" db="EMBL/GenBank/DDBJ databases">
        <title>Jeotgalibacillus campisalis genome sequencing.</title>
        <authorList>
            <person name="Goh K.M."/>
            <person name="Chan K.-G."/>
            <person name="Yaakop A.S."/>
            <person name="Ee R."/>
            <person name="Gan H.M."/>
            <person name="Chan C.S."/>
        </authorList>
    </citation>
    <scope>NUCLEOTIDE SEQUENCE [LARGE SCALE GENOMIC DNA]</scope>
    <source>
        <strain evidence="2 3">SF-57</strain>
    </source>
</reference>